<proteinExistence type="predicted"/>
<keyword evidence="2" id="KW-1185">Reference proteome</keyword>
<evidence type="ECO:0000313" key="1">
    <source>
        <dbReference type="EMBL" id="KAJ7559135.1"/>
    </source>
</evidence>
<name>A0ACC2DY91_DIPCM</name>
<accession>A0ACC2DY91</accession>
<sequence length="656" mass="73825">MGRRNHFKVQNLPMLSLRHNGILQQLQDLLRLVKTDKRLATIASWIGAGAAVAIIVMKWLPPPVFKDFLVGADKEGASIVKRQRGSSDLEHEMLTVPGLKNAGSNCFLNVVLQALASCDVLVEFLCTCANKSILNKLEDVNDEQFDMPLATTVAYLLTELCELGPAHCTLSPRPVMLALDSYAKNFDLALQQDAVEALAHLATALQEERVEFFERCRPTLHSFSFDSIEECSSKSCLFLKMHMVDKEILHSWTRQLRWPLEGAFGSSLECQLCNFQFSVHFQVFNEVPLLPQWDQEGVIIHECSLEDCLTRFIAPSRVSDVICSRCSHLDAMRHLAYGSFADMGMIRVVANCVFDEQCSCEALILEHGGVWNTKKTDAYQRLRIGRVPEVLCLQIQRAVVMDSGQVQKLMGHVSFPMILDLSPYTITAQHPITRAEAKCEKPCYRSMLQPNDSKELPRKEKHQPARESQLPSKHEAKQENNWKLCDRIANKEVLFELLAVIVHLGGPQEGHYMVYRKVKVPKGKTESPAFDSSKNCTSSVKMEQRLDEMEIDQCILITPRSTLDVVMDDYIKESFNVDFQPTTNLNFKASQSTENGHDNASQYTRESCETEDSLWFLISDAIVKKVTEQEVLAADASLLLFGRLTSTFSGLIASAV</sequence>
<organism evidence="1 2">
    <name type="scientific">Diphasiastrum complanatum</name>
    <name type="common">Issler's clubmoss</name>
    <name type="synonym">Lycopodium complanatum</name>
    <dbReference type="NCBI Taxonomy" id="34168"/>
    <lineage>
        <taxon>Eukaryota</taxon>
        <taxon>Viridiplantae</taxon>
        <taxon>Streptophyta</taxon>
        <taxon>Embryophyta</taxon>
        <taxon>Tracheophyta</taxon>
        <taxon>Lycopodiopsida</taxon>
        <taxon>Lycopodiales</taxon>
        <taxon>Lycopodiaceae</taxon>
        <taxon>Lycopodioideae</taxon>
        <taxon>Diphasiastrum</taxon>
    </lineage>
</organism>
<dbReference type="EMBL" id="CM055095">
    <property type="protein sequence ID" value="KAJ7559135.1"/>
    <property type="molecule type" value="Genomic_DNA"/>
</dbReference>
<evidence type="ECO:0000313" key="2">
    <source>
        <dbReference type="Proteomes" id="UP001162992"/>
    </source>
</evidence>
<dbReference type="Proteomes" id="UP001162992">
    <property type="component" value="Chromosome 4"/>
</dbReference>
<comment type="caution">
    <text evidence="1">The sequence shown here is derived from an EMBL/GenBank/DDBJ whole genome shotgun (WGS) entry which is preliminary data.</text>
</comment>
<protein>
    <submittedName>
        <fullName evidence="1">Uncharacterized protein</fullName>
    </submittedName>
</protein>
<reference evidence="2" key="1">
    <citation type="journal article" date="2024" name="Proc. Natl. Acad. Sci. U.S.A.">
        <title>Extraordinary preservation of gene collinearity over three hundred million years revealed in homosporous lycophytes.</title>
        <authorList>
            <person name="Li C."/>
            <person name="Wickell D."/>
            <person name="Kuo L.Y."/>
            <person name="Chen X."/>
            <person name="Nie B."/>
            <person name="Liao X."/>
            <person name="Peng D."/>
            <person name="Ji J."/>
            <person name="Jenkins J."/>
            <person name="Williams M."/>
            <person name="Shu S."/>
            <person name="Plott C."/>
            <person name="Barry K."/>
            <person name="Rajasekar S."/>
            <person name="Grimwood J."/>
            <person name="Han X."/>
            <person name="Sun S."/>
            <person name="Hou Z."/>
            <person name="He W."/>
            <person name="Dai G."/>
            <person name="Sun C."/>
            <person name="Schmutz J."/>
            <person name="Leebens-Mack J.H."/>
            <person name="Li F.W."/>
            <person name="Wang L."/>
        </authorList>
    </citation>
    <scope>NUCLEOTIDE SEQUENCE [LARGE SCALE GENOMIC DNA]</scope>
    <source>
        <strain evidence="2">cv. PW_Plant_1</strain>
    </source>
</reference>
<gene>
    <name evidence="1" type="ORF">O6H91_04G071900</name>
</gene>